<evidence type="ECO:0000256" key="11">
    <source>
        <dbReference type="SAM" id="MobiDB-lite"/>
    </source>
</evidence>
<evidence type="ECO:0000313" key="14">
    <source>
        <dbReference type="Proteomes" id="UP001224359"/>
    </source>
</evidence>
<dbReference type="SUPFAM" id="SSF53850">
    <property type="entry name" value="Periplasmic binding protein-like II"/>
    <property type="match status" value="1"/>
</dbReference>
<dbReference type="CDD" id="cd13654">
    <property type="entry name" value="PBP2_phosphate_like_2"/>
    <property type="match status" value="1"/>
</dbReference>
<sequence length="323" mass="35317">MQKKMLSLFMLVALILIAACGNGDGSDNGSSENSNENTSEAAETTSGDVAIDGSSTVFPIMEAVSEEFQSSHEDIRVTVGVSGSGGGFEKFINGETDISNASRSIKEEEKSALEENGIDFTEIEIALDGLSVVVNEENDWVDELTIEQLKQIWSESSDVTTWSDVNEEWPDEEIEFFSPGTDSGTYDYFSEVVLGENQIKRDAALSEDDNVLVNGVTGDQNGIAYFGYAYYLENKEDLNVVPIVNGDGEAVEPSQVTIQSGEYEPLSRPMYIYVANESVQNDAVYDFLTYTLDNAGTLAEEVGYVGFTEDHYQEAQGKIDSLR</sequence>
<dbReference type="Gene3D" id="3.40.190.10">
    <property type="entry name" value="Periplasmic binding protein-like II"/>
    <property type="match status" value="2"/>
</dbReference>
<keyword evidence="10" id="KW-0472">Membrane</keyword>
<dbReference type="EMBL" id="JAUSTQ010000004">
    <property type="protein sequence ID" value="MDQ0159454.1"/>
    <property type="molecule type" value="Genomic_DNA"/>
</dbReference>
<gene>
    <name evidence="13" type="ORF">J2S77_001418</name>
</gene>
<feature type="region of interest" description="Disordered" evidence="11">
    <location>
        <begin position="25"/>
        <end position="51"/>
    </location>
</feature>
<feature type="domain" description="PBP" evidence="12">
    <location>
        <begin position="39"/>
        <end position="293"/>
    </location>
</feature>
<evidence type="ECO:0000256" key="6">
    <source>
        <dbReference type="ARBA" id="ARBA00022592"/>
    </source>
</evidence>
<evidence type="ECO:0000256" key="9">
    <source>
        <dbReference type="ARBA" id="ARBA00023288"/>
    </source>
</evidence>
<keyword evidence="7 10" id="KW-0732">Signal</keyword>
<comment type="caution">
    <text evidence="13">The sequence shown here is derived from an EMBL/GenBank/DDBJ whole genome shotgun (WGS) entry which is preliminary data.</text>
</comment>
<evidence type="ECO:0000256" key="3">
    <source>
        <dbReference type="ARBA" id="ARBA00008725"/>
    </source>
</evidence>
<name>A0ABT9VEY1_9BACI</name>
<reference evidence="13 14" key="1">
    <citation type="submission" date="2023-07" db="EMBL/GenBank/DDBJ databases">
        <title>Genomic Encyclopedia of Type Strains, Phase IV (KMG-IV): sequencing the most valuable type-strain genomes for metagenomic binning, comparative biology and taxonomic classification.</title>
        <authorList>
            <person name="Goeker M."/>
        </authorList>
    </citation>
    <scope>NUCLEOTIDE SEQUENCE [LARGE SCALE GENOMIC DNA]</scope>
    <source>
        <strain evidence="13 14">DSM 16460</strain>
    </source>
</reference>
<dbReference type="NCBIfam" id="TIGR02136">
    <property type="entry name" value="ptsS_2"/>
    <property type="match status" value="1"/>
</dbReference>
<dbReference type="InterPro" id="IPR011862">
    <property type="entry name" value="Phos-bd"/>
</dbReference>
<comment type="subcellular location">
    <subcellularLocation>
        <location evidence="2 10">Cell membrane</location>
        <topology evidence="2 10">Lipid-anchor</topology>
    </subcellularLocation>
</comment>
<evidence type="ECO:0000256" key="2">
    <source>
        <dbReference type="ARBA" id="ARBA00004193"/>
    </source>
</evidence>
<evidence type="ECO:0000256" key="8">
    <source>
        <dbReference type="ARBA" id="ARBA00023139"/>
    </source>
</evidence>
<keyword evidence="14" id="KW-1185">Reference proteome</keyword>
<keyword evidence="8 10" id="KW-0564">Palmitate</keyword>
<comment type="subunit">
    <text evidence="4 10">The complex is composed of two ATP-binding proteins (PstB), two transmembrane proteins (PstC and PstA) and a solute-binding protein (PstS).</text>
</comment>
<dbReference type="PANTHER" id="PTHR30570:SF1">
    <property type="entry name" value="PHOSPHATE-BINDING PROTEIN PSTS"/>
    <property type="match status" value="1"/>
</dbReference>
<evidence type="ECO:0000256" key="10">
    <source>
        <dbReference type="RuleBase" id="RU367119"/>
    </source>
</evidence>
<protein>
    <recommendedName>
        <fullName evidence="10">Phosphate-binding protein</fullName>
    </recommendedName>
</protein>
<accession>A0ABT9VEY1</accession>
<keyword evidence="5 10" id="KW-0813">Transport</keyword>
<dbReference type="Proteomes" id="UP001224359">
    <property type="component" value="Unassembled WGS sequence"/>
</dbReference>
<dbReference type="PROSITE" id="PS51257">
    <property type="entry name" value="PROKAR_LIPOPROTEIN"/>
    <property type="match status" value="1"/>
</dbReference>
<evidence type="ECO:0000313" key="13">
    <source>
        <dbReference type="EMBL" id="MDQ0159454.1"/>
    </source>
</evidence>
<dbReference type="RefSeq" id="WP_306975946.1">
    <property type="nucleotide sequence ID" value="NZ_JAUSTQ010000004.1"/>
</dbReference>
<dbReference type="InterPro" id="IPR050811">
    <property type="entry name" value="Phosphate_ABC_transporter"/>
</dbReference>
<comment type="function">
    <text evidence="10">Involved in the system for phosphate transport across the cytoplasmic membrane.</text>
</comment>
<feature type="signal peptide" evidence="10">
    <location>
        <begin position="1"/>
        <end position="18"/>
    </location>
</feature>
<feature type="compositionally biased region" description="Low complexity" evidence="11">
    <location>
        <begin position="25"/>
        <end position="47"/>
    </location>
</feature>
<dbReference type="PANTHER" id="PTHR30570">
    <property type="entry name" value="PERIPLASMIC PHOSPHATE BINDING COMPONENT OF PHOSPHATE ABC TRANSPORTER"/>
    <property type="match status" value="1"/>
</dbReference>
<comment type="function">
    <text evidence="1">Part of the ABC transporter complex PstSACB involved in phosphate import.</text>
</comment>
<comment type="similarity">
    <text evidence="3 10">Belongs to the PstS family.</text>
</comment>
<evidence type="ECO:0000259" key="12">
    <source>
        <dbReference type="Pfam" id="PF12849"/>
    </source>
</evidence>
<organism evidence="13 14">
    <name type="scientific">Alkalibacillus salilacus</name>
    <dbReference type="NCBI Taxonomy" id="284582"/>
    <lineage>
        <taxon>Bacteria</taxon>
        <taxon>Bacillati</taxon>
        <taxon>Bacillota</taxon>
        <taxon>Bacilli</taxon>
        <taxon>Bacillales</taxon>
        <taxon>Bacillaceae</taxon>
        <taxon>Alkalibacillus</taxon>
    </lineage>
</organism>
<feature type="chain" id="PRO_5045005827" description="Phosphate-binding protein" evidence="10">
    <location>
        <begin position="19"/>
        <end position="323"/>
    </location>
</feature>
<proteinExistence type="inferred from homology"/>
<evidence type="ECO:0000256" key="1">
    <source>
        <dbReference type="ARBA" id="ARBA00002841"/>
    </source>
</evidence>
<dbReference type="Pfam" id="PF12849">
    <property type="entry name" value="PBP_like_2"/>
    <property type="match status" value="1"/>
</dbReference>
<dbReference type="InterPro" id="IPR024370">
    <property type="entry name" value="PBP_domain"/>
</dbReference>
<evidence type="ECO:0000256" key="4">
    <source>
        <dbReference type="ARBA" id="ARBA00011529"/>
    </source>
</evidence>
<keyword evidence="10" id="KW-1003">Cell membrane</keyword>
<keyword evidence="9 10" id="KW-0449">Lipoprotein</keyword>
<evidence type="ECO:0000256" key="7">
    <source>
        <dbReference type="ARBA" id="ARBA00022729"/>
    </source>
</evidence>
<evidence type="ECO:0000256" key="5">
    <source>
        <dbReference type="ARBA" id="ARBA00022448"/>
    </source>
</evidence>
<keyword evidence="6 10" id="KW-0592">Phosphate transport</keyword>